<evidence type="ECO:0000256" key="1">
    <source>
        <dbReference type="SAM" id="Phobius"/>
    </source>
</evidence>
<dbReference type="RefSeq" id="WP_162442721.1">
    <property type="nucleotide sequence ID" value="NZ_CP048222.1"/>
</dbReference>
<dbReference type="Gene3D" id="6.10.250.1680">
    <property type="match status" value="1"/>
</dbReference>
<dbReference type="PANTHER" id="PTHR41913:SF1">
    <property type="entry name" value="DUF1684 DOMAIN-CONTAINING PROTEIN"/>
    <property type="match status" value="1"/>
</dbReference>
<dbReference type="KEGG" id="rhoz:GXP67_08345"/>
<sequence length="205" mass="23854">MKKTNAIYFYGIIAAVILILIYTFADTQANDSYVEKLTKFRNEKDEFFKNSDESPLVKKEGFTELNYFPPDLTYRIKANIELTQDTSRLKIRMTGGEVENFIKYGYATFKLRDKDHKLLLLLRMDEEGGKDELFLPFTDKTNGFETYGGGRYLDLELDNNEELIIDFNFAYNPFCAYNDNFTCPIPPAENQLDIEIKAGEKEFIK</sequence>
<keyword evidence="1" id="KW-1133">Transmembrane helix</keyword>
<dbReference type="Pfam" id="PF07920">
    <property type="entry name" value="DUF1684"/>
    <property type="match status" value="1"/>
</dbReference>
<feature type="transmembrane region" description="Helical" evidence="1">
    <location>
        <begin position="7"/>
        <end position="25"/>
    </location>
</feature>
<dbReference type="PANTHER" id="PTHR41913">
    <property type="entry name" value="DUF1684 DOMAIN-CONTAINING PROTEIN"/>
    <property type="match status" value="1"/>
</dbReference>
<dbReference type="InterPro" id="IPR012467">
    <property type="entry name" value="DUF1684"/>
</dbReference>
<dbReference type="AlphaFoldDB" id="A0A6C0GFF9"/>
<reference evidence="2 3" key="1">
    <citation type="submission" date="2020-01" db="EMBL/GenBank/DDBJ databases">
        <authorList>
            <person name="Kim M.K."/>
        </authorList>
    </citation>
    <scope>NUCLEOTIDE SEQUENCE [LARGE SCALE GENOMIC DNA]</scope>
    <source>
        <strain evidence="2 3">172606-1</strain>
    </source>
</reference>
<evidence type="ECO:0000313" key="3">
    <source>
        <dbReference type="Proteomes" id="UP000480178"/>
    </source>
</evidence>
<protein>
    <submittedName>
        <fullName evidence="2">DUF1684 domain-containing protein</fullName>
    </submittedName>
</protein>
<name>A0A6C0GFF9_9BACT</name>
<accession>A0A6C0GFF9</accession>
<proteinExistence type="predicted"/>
<keyword evidence="1" id="KW-0472">Membrane</keyword>
<keyword evidence="1" id="KW-0812">Transmembrane</keyword>
<evidence type="ECO:0000313" key="2">
    <source>
        <dbReference type="EMBL" id="QHT66667.1"/>
    </source>
</evidence>
<keyword evidence="3" id="KW-1185">Reference proteome</keyword>
<gene>
    <name evidence="2" type="ORF">GXP67_08345</name>
</gene>
<dbReference type="EMBL" id="CP048222">
    <property type="protein sequence ID" value="QHT66667.1"/>
    <property type="molecule type" value="Genomic_DNA"/>
</dbReference>
<dbReference type="Proteomes" id="UP000480178">
    <property type="component" value="Chromosome"/>
</dbReference>
<organism evidence="2 3">
    <name type="scientific">Rhodocytophaga rosea</name>
    <dbReference type="NCBI Taxonomy" id="2704465"/>
    <lineage>
        <taxon>Bacteria</taxon>
        <taxon>Pseudomonadati</taxon>
        <taxon>Bacteroidota</taxon>
        <taxon>Cytophagia</taxon>
        <taxon>Cytophagales</taxon>
        <taxon>Rhodocytophagaceae</taxon>
        <taxon>Rhodocytophaga</taxon>
    </lineage>
</organism>